<dbReference type="InterPro" id="IPR027417">
    <property type="entry name" value="P-loop_NTPase"/>
</dbReference>
<gene>
    <name evidence="1" type="ORF">GCM10018980_23660</name>
</gene>
<reference evidence="2" key="1">
    <citation type="journal article" date="2019" name="Int. J. Syst. Evol. Microbiol.">
        <title>The Global Catalogue of Microorganisms (GCM) 10K type strain sequencing project: providing services to taxonomists for standard genome sequencing and annotation.</title>
        <authorList>
            <consortium name="The Broad Institute Genomics Platform"/>
            <consortium name="The Broad Institute Genome Sequencing Center for Infectious Disease"/>
            <person name="Wu L."/>
            <person name="Ma J."/>
        </authorList>
    </citation>
    <scope>NUCLEOTIDE SEQUENCE [LARGE SCALE GENOMIC DNA]</scope>
    <source>
        <strain evidence="2">JCM 4253</strain>
    </source>
</reference>
<evidence type="ECO:0008006" key="3">
    <source>
        <dbReference type="Google" id="ProtNLM"/>
    </source>
</evidence>
<dbReference type="EMBL" id="BNBF01000006">
    <property type="protein sequence ID" value="GHG45359.1"/>
    <property type="molecule type" value="Genomic_DNA"/>
</dbReference>
<organism evidence="1 2">
    <name type="scientific">Streptomyces capoamus</name>
    <dbReference type="NCBI Taxonomy" id="68183"/>
    <lineage>
        <taxon>Bacteria</taxon>
        <taxon>Bacillati</taxon>
        <taxon>Actinomycetota</taxon>
        <taxon>Actinomycetes</taxon>
        <taxon>Kitasatosporales</taxon>
        <taxon>Streptomycetaceae</taxon>
        <taxon>Streptomyces</taxon>
    </lineage>
</organism>
<keyword evidence="2" id="KW-1185">Reference proteome</keyword>
<dbReference type="SUPFAM" id="SSF52540">
    <property type="entry name" value="P-loop containing nucleoside triphosphate hydrolases"/>
    <property type="match status" value="1"/>
</dbReference>
<dbReference type="Pfam" id="PF13671">
    <property type="entry name" value="AAA_33"/>
    <property type="match status" value="1"/>
</dbReference>
<dbReference type="Proteomes" id="UP000619355">
    <property type="component" value="Unassembled WGS sequence"/>
</dbReference>
<accession>A0A919C4R4</accession>
<comment type="caution">
    <text evidence="1">The sequence shown here is derived from an EMBL/GenBank/DDBJ whole genome shotgun (WGS) entry which is preliminary data.</text>
</comment>
<sequence>MEPLSQRPAFQMCLAHAVTVPERFKGGTCSFGAPAAQTYGWELSRADSNGRYAVGAHIIARRTAASQGTLLVTDLWHYAHEAPTVAHYLLFTYNGDGTTEPTGRTITVNRTSACAADTGIAVPAPASARSRRGGAERPAPVVRDLRDRAGRTPHALLFGPRDLVVVTGLPGSGKSTLMHRAVTGHRIDSQDARDRWAARLPRRLPYALYRPLVRLAHYAALRRALRTGEGVVVHDCGTQAWVRAWLAREARRRDSTLHLLLLDVSPETARQGQRERGRGVSRHAFRRHRRTTARLLRAAERGELPAGCGAAVLLDRDAADVVTRVGFAR</sequence>
<evidence type="ECO:0000313" key="2">
    <source>
        <dbReference type="Proteomes" id="UP000619355"/>
    </source>
</evidence>
<evidence type="ECO:0000313" key="1">
    <source>
        <dbReference type="EMBL" id="GHG45359.1"/>
    </source>
</evidence>
<dbReference type="AlphaFoldDB" id="A0A919C4R4"/>
<name>A0A919C4R4_9ACTN</name>
<proteinExistence type="predicted"/>
<protein>
    <recommendedName>
        <fullName evidence="3">ATP-binding protein</fullName>
    </recommendedName>
</protein>
<dbReference type="Gene3D" id="3.40.50.300">
    <property type="entry name" value="P-loop containing nucleotide triphosphate hydrolases"/>
    <property type="match status" value="1"/>
</dbReference>